<dbReference type="Gramene" id="C.cajan_25913.t">
    <property type="protein sequence ID" value="C.cajan_25913.t.cds1"/>
    <property type="gene ID" value="C.cajan_25913"/>
</dbReference>
<evidence type="ECO:0008006" key="3">
    <source>
        <dbReference type="Google" id="ProtNLM"/>
    </source>
</evidence>
<gene>
    <name evidence="1" type="ORF">KK1_026502</name>
</gene>
<proteinExistence type="predicted"/>
<organism evidence="1 2">
    <name type="scientific">Cajanus cajan</name>
    <name type="common">Pigeon pea</name>
    <name type="synonym">Cajanus indicus</name>
    <dbReference type="NCBI Taxonomy" id="3821"/>
    <lineage>
        <taxon>Eukaryota</taxon>
        <taxon>Viridiplantae</taxon>
        <taxon>Streptophyta</taxon>
        <taxon>Embryophyta</taxon>
        <taxon>Tracheophyta</taxon>
        <taxon>Spermatophyta</taxon>
        <taxon>Magnoliopsida</taxon>
        <taxon>eudicotyledons</taxon>
        <taxon>Gunneridae</taxon>
        <taxon>Pentapetalae</taxon>
        <taxon>rosids</taxon>
        <taxon>fabids</taxon>
        <taxon>Fabales</taxon>
        <taxon>Fabaceae</taxon>
        <taxon>Papilionoideae</taxon>
        <taxon>50 kb inversion clade</taxon>
        <taxon>NPAAA clade</taxon>
        <taxon>indigoferoid/millettioid clade</taxon>
        <taxon>Phaseoleae</taxon>
        <taxon>Cajanus</taxon>
    </lineage>
</organism>
<name>A0A151SA06_CAJCA</name>
<dbReference type="AlphaFoldDB" id="A0A151SA06"/>
<accession>A0A151SA06</accession>
<evidence type="ECO:0000313" key="1">
    <source>
        <dbReference type="EMBL" id="KYP51618.1"/>
    </source>
</evidence>
<feature type="non-terminal residue" evidence="1">
    <location>
        <position position="1"/>
    </location>
</feature>
<protein>
    <recommendedName>
        <fullName evidence="3">Retrovirus-related Pol polyprotein from transposon TNT 1-94</fullName>
    </recommendedName>
</protein>
<evidence type="ECO:0000313" key="2">
    <source>
        <dbReference type="Proteomes" id="UP000075243"/>
    </source>
</evidence>
<dbReference type="Proteomes" id="UP000075243">
    <property type="component" value="Unassembled WGS sequence"/>
</dbReference>
<sequence length="50" mass="5715">SYVFGSSTKFEYRAMSISFSKIIWLHGLLVEIDFPQIIATSLYVDNNKAI</sequence>
<dbReference type="EMBL" id="KQ483435">
    <property type="protein sequence ID" value="KYP51618.1"/>
    <property type="molecule type" value="Genomic_DNA"/>
</dbReference>
<keyword evidence="2" id="KW-1185">Reference proteome</keyword>
<reference evidence="1" key="1">
    <citation type="journal article" date="2012" name="Nat. Biotechnol.">
        <title>Draft genome sequence of pigeonpea (Cajanus cajan), an orphan legume crop of resource-poor farmers.</title>
        <authorList>
            <person name="Varshney R.K."/>
            <person name="Chen W."/>
            <person name="Li Y."/>
            <person name="Bharti A.K."/>
            <person name="Saxena R.K."/>
            <person name="Schlueter J.A."/>
            <person name="Donoghue M.T."/>
            <person name="Azam S."/>
            <person name="Fan G."/>
            <person name="Whaley A.M."/>
            <person name="Farmer A.D."/>
            <person name="Sheridan J."/>
            <person name="Iwata A."/>
            <person name="Tuteja R."/>
            <person name="Penmetsa R.V."/>
            <person name="Wu W."/>
            <person name="Upadhyaya H.D."/>
            <person name="Yang S.P."/>
            <person name="Shah T."/>
            <person name="Saxena K.B."/>
            <person name="Michael T."/>
            <person name="McCombie W.R."/>
            <person name="Yang B."/>
            <person name="Zhang G."/>
            <person name="Yang H."/>
            <person name="Wang J."/>
            <person name="Spillane C."/>
            <person name="Cook D.R."/>
            <person name="May G.D."/>
            <person name="Xu X."/>
            <person name="Jackson S.A."/>
        </authorList>
    </citation>
    <scope>NUCLEOTIDE SEQUENCE [LARGE SCALE GENOMIC DNA]</scope>
</reference>